<organism evidence="1 2">
    <name type="scientific">Vibrio parahaemolyticus</name>
    <dbReference type="NCBI Taxonomy" id="670"/>
    <lineage>
        <taxon>Bacteria</taxon>
        <taxon>Pseudomonadati</taxon>
        <taxon>Pseudomonadota</taxon>
        <taxon>Gammaproteobacteria</taxon>
        <taxon>Vibrionales</taxon>
        <taxon>Vibrionaceae</taxon>
        <taxon>Vibrio</taxon>
    </lineage>
</organism>
<gene>
    <name evidence="1" type="ORF">EHC69_28655</name>
</gene>
<dbReference type="RefSeq" id="WP_086482473.1">
    <property type="nucleotide sequence ID" value="NZ_CP034302.1"/>
</dbReference>
<evidence type="ECO:0000313" key="2">
    <source>
        <dbReference type="Proteomes" id="UP000464718"/>
    </source>
</evidence>
<proteinExistence type="predicted"/>
<sequence length="189" mass="21048">MALIELDNGLYLDAAVTTTDNKVQFLSVWGRDGVMQHFFASLTLPLAEGGLRVMTVTKPDGDKLVLDFSDAKSLSKRTTRLPKYTEVGEWVHTWLFHPGLLKPSGQSLTLVSQTPLAWQDLWPAIKSLCHLPLLDNWQAMLQPQLRPCIEILPSIGVHAYQLDLPIERIEPLISQALKQGLLSLDEGAL</sequence>
<name>A0AAX1G0Q8_VIBPH</name>
<reference evidence="1 2" key="1">
    <citation type="submission" date="2018-12" db="EMBL/GenBank/DDBJ databases">
        <title>Genomic insights into the evolutionary origins and pathogenicity of five Vibrio parahaemolyticus strains isolated from the shrimp with acute hepatopancreatic necrosis disease (AHPND).</title>
        <authorList>
            <person name="Yang Q."/>
            <person name="Dong X."/>
            <person name="Xie G."/>
            <person name="Fu S."/>
            <person name="Zou P."/>
            <person name="Sun J."/>
            <person name="Wang Y."/>
            <person name="Huang J."/>
        </authorList>
    </citation>
    <scope>NUCLEOTIDE SEQUENCE [LARGE SCALE GENOMIC DNA]</scope>
    <source>
        <strain evidence="1 2">20160303005-1</strain>
        <plasmid evidence="2">pvpsd2016-3</plasmid>
    </source>
</reference>
<dbReference type="AlphaFoldDB" id="A0AAX1G0Q8"/>
<dbReference type="Proteomes" id="UP000464718">
    <property type="component" value="Plasmid pvpsd2016-3"/>
</dbReference>
<dbReference type="EMBL" id="CP034302">
    <property type="protein sequence ID" value="QHH13231.1"/>
    <property type="molecule type" value="Genomic_DNA"/>
</dbReference>
<accession>A0AAX1G0Q8</accession>
<protein>
    <submittedName>
        <fullName evidence="1">Uncharacterized protein</fullName>
    </submittedName>
</protein>
<geneLocation type="plasmid" evidence="2">
    <name>pvpsd2016-3</name>
</geneLocation>
<evidence type="ECO:0000313" key="1">
    <source>
        <dbReference type="EMBL" id="QHH13231.1"/>
    </source>
</evidence>
<keyword evidence="1" id="KW-0614">Plasmid</keyword>